<organism evidence="1">
    <name type="scientific">Tanacetum cinerariifolium</name>
    <name type="common">Dalmatian daisy</name>
    <name type="synonym">Chrysanthemum cinerariifolium</name>
    <dbReference type="NCBI Taxonomy" id="118510"/>
    <lineage>
        <taxon>Eukaryota</taxon>
        <taxon>Viridiplantae</taxon>
        <taxon>Streptophyta</taxon>
        <taxon>Embryophyta</taxon>
        <taxon>Tracheophyta</taxon>
        <taxon>Spermatophyta</taxon>
        <taxon>Magnoliopsida</taxon>
        <taxon>eudicotyledons</taxon>
        <taxon>Gunneridae</taxon>
        <taxon>Pentapetalae</taxon>
        <taxon>asterids</taxon>
        <taxon>campanulids</taxon>
        <taxon>Asterales</taxon>
        <taxon>Asteraceae</taxon>
        <taxon>Asteroideae</taxon>
        <taxon>Anthemideae</taxon>
        <taxon>Anthemidinae</taxon>
        <taxon>Tanacetum</taxon>
    </lineage>
</organism>
<name>A0A699SNL8_TANCI</name>
<reference evidence="1" key="1">
    <citation type="journal article" date="2019" name="Sci. Rep.">
        <title>Draft genome of Tanacetum cinerariifolium, the natural source of mosquito coil.</title>
        <authorList>
            <person name="Yamashiro T."/>
            <person name="Shiraishi A."/>
            <person name="Satake H."/>
            <person name="Nakayama K."/>
        </authorList>
    </citation>
    <scope>NUCLEOTIDE SEQUENCE</scope>
</reference>
<dbReference type="AlphaFoldDB" id="A0A699SNL8"/>
<comment type="caution">
    <text evidence="1">The sequence shown here is derived from an EMBL/GenBank/DDBJ whole genome shotgun (WGS) entry which is preliminary data.</text>
</comment>
<proteinExistence type="predicted"/>
<feature type="non-terminal residue" evidence="1">
    <location>
        <position position="1"/>
    </location>
</feature>
<evidence type="ECO:0000313" key="1">
    <source>
        <dbReference type="EMBL" id="GFC99454.1"/>
    </source>
</evidence>
<sequence>SPARTFAASKEVKTLAISYESVLIFLAAASLSLDLLPLIGASSPDLSPITLSLSFKLICDSGKSRGLSNPCSSGVLYNCGCISLGNSGNGNGSRGKRWKWD</sequence>
<dbReference type="EMBL" id="BKCJ011178565">
    <property type="protein sequence ID" value="GFC99454.1"/>
    <property type="molecule type" value="Genomic_DNA"/>
</dbReference>
<gene>
    <name evidence="1" type="ORF">Tci_871424</name>
</gene>
<accession>A0A699SNL8</accession>
<protein>
    <submittedName>
        <fullName evidence="1">Uncharacterized protein</fullName>
    </submittedName>
</protein>